<organism evidence="1 2">
    <name type="scientific">Nakamurella panacisegetis</name>
    <dbReference type="NCBI Taxonomy" id="1090615"/>
    <lineage>
        <taxon>Bacteria</taxon>
        <taxon>Bacillati</taxon>
        <taxon>Actinomycetota</taxon>
        <taxon>Actinomycetes</taxon>
        <taxon>Nakamurellales</taxon>
        <taxon>Nakamurellaceae</taxon>
        <taxon>Nakamurella</taxon>
    </lineage>
</organism>
<dbReference type="AlphaFoldDB" id="A0A1H0PKK8"/>
<evidence type="ECO:0000313" key="2">
    <source>
        <dbReference type="Proteomes" id="UP000198741"/>
    </source>
</evidence>
<dbReference type="STRING" id="1090615.SAMN04515671_2820"/>
<keyword evidence="2" id="KW-1185">Reference proteome</keyword>
<dbReference type="EMBL" id="LT629710">
    <property type="protein sequence ID" value="SDP05621.1"/>
    <property type="molecule type" value="Genomic_DNA"/>
</dbReference>
<gene>
    <name evidence="1" type="ORF">SAMN04515671_2820</name>
</gene>
<accession>A0A1H0PKK8</accession>
<evidence type="ECO:0000313" key="1">
    <source>
        <dbReference type="EMBL" id="SDP05621.1"/>
    </source>
</evidence>
<sequence length="71" mass="8054">MTLDEMNTRFRVIEDEWKIGSPSEQAEYLAELTAMRTELDGVTGAQASGALWLKRTIDRVIRNITAEQARV</sequence>
<name>A0A1H0PKK8_9ACTN</name>
<proteinExistence type="predicted"/>
<reference evidence="1 2" key="1">
    <citation type="submission" date="2016-10" db="EMBL/GenBank/DDBJ databases">
        <authorList>
            <person name="de Groot N.N."/>
        </authorList>
    </citation>
    <scope>NUCLEOTIDE SEQUENCE [LARGE SCALE GENOMIC DNA]</scope>
    <source>
        <strain evidence="2">P4-7,KCTC 19426,CECT 7604</strain>
    </source>
</reference>
<dbReference type="Proteomes" id="UP000198741">
    <property type="component" value="Chromosome I"/>
</dbReference>
<protein>
    <submittedName>
        <fullName evidence="1">Uncharacterized protein</fullName>
    </submittedName>
</protein>